<dbReference type="Proteomes" id="UP001162480">
    <property type="component" value="Chromosome 23"/>
</dbReference>
<feature type="chain" id="PRO_5041358425" description="Secreted protein" evidence="1">
    <location>
        <begin position="27"/>
        <end position="128"/>
    </location>
</feature>
<name>A0AA36FI46_OCTVU</name>
<keyword evidence="3" id="KW-1185">Reference proteome</keyword>
<protein>
    <recommendedName>
        <fullName evidence="4">Secreted protein</fullName>
    </recommendedName>
</protein>
<evidence type="ECO:0008006" key="4">
    <source>
        <dbReference type="Google" id="ProtNLM"/>
    </source>
</evidence>
<proteinExistence type="predicted"/>
<keyword evidence="1" id="KW-0732">Signal</keyword>
<dbReference type="EMBL" id="OX597836">
    <property type="protein sequence ID" value="CAI9739595.1"/>
    <property type="molecule type" value="Genomic_DNA"/>
</dbReference>
<dbReference type="AlphaFoldDB" id="A0AA36FI46"/>
<organism evidence="2 3">
    <name type="scientific">Octopus vulgaris</name>
    <name type="common">Common octopus</name>
    <dbReference type="NCBI Taxonomy" id="6645"/>
    <lineage>
        <taxon>Eukaryota</taxon>
        <taxon>Metazoa</taxon>
        <taxon>Spiralia</taxon>
        <taxon>Lophotrochozoa</taxon>
        <taxon>Mollusca</taxon>
        <taxon>Cephalopoda</taxon>
        <taxon>Coleoidea</taxon>
        <taxon>Octopodiformes</taxon>
        <taxon>Octopoda</taxon>
        <taxon>Incirrata</taxon>
        <taxon>Octopodidae</taxon>
        <taxon>Octopus</taxon>
    </lineage>
</organism>
<accession>A0AA36FI46</accession>
<evidence type="ECO:0000313" key="3">
    <source>
        <dbReference type="Proteomes" id="UP001162480"/>
    </source>
</evidence>
<reference evidence="2" key="1">
    <citation type="submission" date="2023-08" db="EMBL/GenBank/DDBJ databases">
        <authorList>
            <person name="Alioto T."/>
            <person name="Alioto T."/>
            <person name="Gomez Garrido J."/>
        </authorList>
    </citation>
    <scope>NUCLEOTIDE SEQUENCE</scope>
</reference>
<feature type="signal peptide" evidence="1">
    <location>
        <begin position="1"/>
        <end position="26"/>
    </location>
</feature>
<evidence type="ECO:0000256" key="1">
    <source>
        <dbReference type="SAM" id="SignalP"/>
    </source>
</evidence>
<evidence type="ECO:0000313" key="2">
    <source>
        <dbReference type="EMBL" id="CAI9739595.1"/>
    </source>
</evidence>
<sequence>MLAIQKHTRVTLLLFYLFQSFHCSHAGAPSTPGLILCKPSTYSIGLFCRTAKLWGRKHTSISCQAMLGGQTHTHTHTHIYIHIHIYDGLLSVSVYQIHSQGFGRPEAIVEDTCSRCHTVGLNPEPCGS</sequence>
<gene>
    <name evidence="2" type="ORF">OCTVUL_1B011452</name>
</gene>